<protein>
    <submittedName>
        <fullName evidence="2">45581_t:CDS:1</fullName>
    </submittedName>
</protein>
<proteinExistence type="predicted"/>
<keyword evidence="3" id="KW-1185">Reference proteome</keyword>
<feature type="compositionally biased region" description="Polar residues" evidence="1">
    <location>
        <begin position="1"/>
        <end position="10"/>
    </location>
</feature>
<evidence type="ECO:0000256" key="1">
    <source>
        <dbReference type="SAM" id="MobiDB-lite"/>
    </source>
</evidence>
<evidence type="ECO:0000313" key="2">
    <source>
        <dbReference type="EMBL" id="CAG8744992.1"/>
    </source>
</evidence>
<dbReference type="EMBL" id="CAJVQB010011077">
    <property type="protein sequence ID" value="CAG8744992.1"/>
    <property type="molecule type" value="Genomic_DNA"/>
</dbReference>
<feature type="region of interest" description="Disordered" evidence="1">
    <location>
        <begin position="1"/>
        <end position="22"/>
    </location>
</feature>
<comment type="caution">
    <text evidence="2">The sequence shown here is derived from an EMBL/GenBank/DDBJ whole genome shotgun (WGS) entry which is preliminary data.</text>
</comment>
<dbReference type="Proteomes" id="UP000789901">
    <property type="component" value="Unassembled WGS sequence"/>
</dbReference>
<name>A0ABN7V8W9_GIGMA</name>
<gene>
    <name evidence="2" type="ORF">GMARGA_LOCUS15771</name>
</gene>
<evidence type="ECO:0000313" key="3">
    <source>
        <dbReference type="Proteomes" id="UP000789901"/>
    </source>
</evidence>
<feature type="non-terminal residue" evidence="2">
    <location>
        <position position="1"/>
    </location>
</feature>
<organism evidence="2 3">
    <name type="scientific">Gigaspora margarita</name>
    <dbReference type="NCBI Taxonomy" id="4874"/>
    <lineage>
        <taxon>Eukaryota</taxon>
        <taxon>Fungi</taxon>
        <taxon>Fungi incertae sedis</taxon>
        <taxon>Mucoromycota</taxon>
        <taxon>Glomeromycotina</taxon>
        <taxon>Glomeromycetes</taxon>
        <taxon>Diversisporales</taxon>
        <taxon>Gigasporaceae</taxon>
        <taxon>Gigaspora</taxon>
    </lineage>
</organism>
<sequence>RLDQETSNEQMAVDTETNKENLPKTPMELNSYGTQNEITGSNAITIINRKRFSSLGDNVHFEKIKHNKNSVSNLKEKEKIEIESNKVHSKASSSEKVPQINVLLQEILKKLETVESNQLVLLVTDKVNISIRGLAHLCS</sequence>
<reference evidence="2 3" key="1">
    <citation type="submission" date="2021-06" db="EMBL/GenBank/DDBJ databases">
        <authorList>
            <person name="Kallberg Y."/>
            <person name="Tangrot J."/>
            <person name="Rosling A."/>
        </authorList>
    </citation>
    <scope>NUCLEOTIDE SEQUENCE [LARGE SCALE GENOMIC DNA]</scope>
    <source>
        <strain evidence="2 3">120-4 pot B 10/14</strain>
    </source>
</reference>
<accession>A0ABN7V8W9</accession>